<keyword evidence="9" id="KW-1185">Reference proteome</keyword>
<feature type="transmembrane region" description="Helical" evidence="7">
    <location>
        <begin position="7"/>
        <end position="26"/>
    </location>
</feature>
<feature type="transmembrane region" description="Helical" evidence="7">
    <location>
        <begin position="149"/>
        <end position="170"/>
    </location>
</feature>
<keyword evidence="2" id="KW-0813">Transport</keyword>
<feature type="transmembrane region" description="Helical" evidence="7">
    <location>
        <begin position="245"/>
        <end position="268"/>
    </location>
</feature>
<dbReference type="AlphaFoldDB" id="A0A3M9LTL6"/>
<dbReference type="Gene3D" id="1.20.1250.20">
    <property type="entry name" value="MFS general substrate transporter like domains"/>
    <property type="match status" value="1"/>
</dbReference>
<protein>
    <recommendedName>
        <fullName evidence="10">MFS transporter</fullName>
    </recommendedName>
</protein>
<dbReference type="PANTHER" id="PTHR23517:SF2">
    <property type="entry name" value="MULTIDRUG RESISTANCE PROTEIN MDTH"/>
    <property type="match status" value="1"/>
</dbReference>
<comment type="subcellular location">
    <subcellularLocation>
        <location evidence="1">Cell membrane</location>
        <topology evidence="1">Multi-pass membrane protein</topology>
    </subcellularLocation>
</comment>
<keyword evidence="6 7" id="KW-0472">Membrane</keyword>
<dbReference type="SUPFAM" id="SSF103473">
    <property type="entry name" value="MFS general substrate transporter"/>
    <property type="match status" value="1"/>
</dbReference>
<proteinExistence type="predicted"/>
<organism evidence="8 9">
    <name type="scientific">Flexivirga caeni</name>
    <dbReference type="NCBI Taxonomy" id="2294115"/>
    <lineage>
        <taxon>Bacteria</taxon>
        <taxon>Bacillati</taxon>
        <taxon>Actinomycetota</taxon>
        <taxon>Actinomycetes</taxon>
        <taxon>Micrococcales</taxon>
        <taxon>Dermacoccaceae</taxon>
        <taxon>Flexivirga</taxon>
    </lineage>
</organism>
<evidence type="ECO:0000256" key="7">
    <source>
        <dbReference type="SAM" id="Phobius"/>
    </source>
</evidence>
<accession>A0A3M9LTL6</accession>
<comment type="caution">
    <text evidence="8">The sequence shown here is derived from an EMBL/GenBank/DDBJ whole genome shotgun (WGS) entry which is preliminary data.</text>
</comment>
<evidence type="ECO:0000256" key="3">
    <source>
        <dbReference type="ARBA" id="ARBA00022475"/>
    </source>
</evidence>
<reference evidence="8 9" key="1">
    <citation type="submission" date="2018-11" db="EMBL/GenBank/DDBJ databases">
        <title>Draft genome of Simplicispira Flexivirga sp. BO-16.</title>
        <authorList>
            <person name="Im W.T."/>
        </authorList>
    </citation>
    <scope>NUCLEOTIDE SEQUENCE [LARGE SCALE GENOMIC DNA]</scope>
    <source>
        <strain evidence="8 9">BO-16</strain>
    </source>
</reference>
<evidence type="ECO:0000256" key="1">
    <source>
        <dbReference type="ARBA" id="ARBA00004651"/>
    </source>
</evidence>
<evidence type="ECO:0000256" key="5">
    <source>
        <dbReference type="ARBA" id="ARBA00022989"/>
    </source>
</evidence>
<dbReference type="GO" id="GO:0005886">
    <property type="term" value="C:plasma membrane"/>
    <property type="evidence" value="ECO:0007669"/>
    <property type="project" value="UniProtKB-SubCell"/>
</dbReference>
<dbReference type="Proteomes" id="UP000271678">
    <property type="component" value="Unassembled WGS sequence"/>
</dbReference>
<dbReference type="PANTHER" id="PTHR23517">
    <property type="entry name" value="RESISTANCE PROTEIN MDTM, PUTATIVE-RELATED-RELATED"/>
    <property type="match status" value="1"/>
</dbReference>
<feature type="transmembrane region" description="Helical" evidence="7">
    <location>
        <begin position="215"/>
        <end position="239"/>
    </location>
</feature>
<evidence type="ECO:0000256" key="2">
    <source>
        <dbReference type="ARBA" id="ARBA00022448"/>
    </source>
</evidence>
<dbReference type="InterPro" id="IPR036259">
    <property type="entry name" value="MFS_trans_sf"/>
</dbReference>
<evidence type="ECO:0000313" key="9">
    <source>
        <dbReference type="Proteomes" id="UP000271678"/>
    </source>
</evidence>
<keyword evidence="4 7" id="KW-0812">Transmembrane</keyword>
<dbReference type="EMBL" id="RJJQ01000040">
    <property type="protein sequence ID" value="RNI16631.1"/>
    <property type="molecule type" value="Genomic_DNA"/>
</dbReference>
<evidence type="ECO:0008006" key="10">
    <source>
        <dbReference type="Google" id="ProtNLM"/>
    </source>
</evidence>
<dbReference type="InterPro" id="IPR050171">
    <property type="entry name" value="MFS_Transporters"/>
</dbReference>
<keyword evidence="3" id="KW-1003">Cell membrane</keyword>
<keyword evidence="5 7" id="KW-1133">Transmembrane helix</keyword>
<feature type="transmembrane region" description="Helical" evidence="7">
    <location>
        <begin position="118"/>
        <end position="137"/>
    </location>
</feature>
<evidence type="ECO:0000256" key="4">
    <source>
        <dbReference type="ARBA" id="ARBA00022692"/>
    </source>
</evidence>
<evidence type="ECO:0000313" key="8">
    <source>
        <dbReference type="EMBL" id="RNI16631.1"/>
    </source>
</evidence>
<evidence type="ECO:0000256" key="6">
    <source>
        <dbReference type="ARBA" id="ARBA00023136"/>
    </source>
</evidence>
<name>A0A3M9LTL6_9MICO</name>
<feature type="transmembrane region" description="Helical" evidence="7">
    <location>
        <begin position="32"/>
        <end position="53"/>
    </location>
</feature>
<sequence length="283" mass="29053">MYGLSFALMNLGIGVGGLVSGFIANVRDPGSFRALYLVDGVSWALPVLVLLTIPHIGRQLSRGDGGTGSAGGYREVFANRAFRRLFAFSLLLTACGYAQFEVGLPAFATGVSHVSTRVVAWGLVANTVVITCTQTFVSSRLHGRSRSRALAVAGLVVALSWLLLGAGGAARSLGPTPVLATFACAAVFAVAETLFSPMLPALTNALANDELRARYNSIGSLVFGVTSIVGPLTAAPLIGNGLGGVWVGLVVVGGLCAAALALSLRGLLTPDQDGRPVPETVDD</sequence>
<feature type="transmembrane region" description="Helical" evidence="7">
    <location>
        <begin position="85"/>
        <end position="106"/>
    </location>
</feature>
<feature type="transmembrane region" description="Helical" evidence="7">
    <location>
        <begin position="176"/>
        <end position="195"/>
    </location>
</feature>
<gene>
    <name evidence="8" type="ORF">EFY87_19865</name>
</gene>